<evidence type="ECO:0000313" key="3">
    <source>
        <dbReference type="Proteomes" id="UP000460157"/>
    </source>
</evidence>
<keyword evidence="3" id="KW-1185">Reference proteome</keyword>
<organism evidence="2 3">
    <name type="scientific">Nesterenkonia alkaliphila</name>
    <dbReference type="NCBI Taxonomy" id="1463631"/>
    <lineage>
        <taxon>Bacteria</taxon>
        <taxon>Bacillati</taxon>
        <taxon>Actinomycetota</taxon>
        <taxon>Actinomycetes</taxon>
        <taxon>Micrococcales</taxon>
        <taxon>Micrococcaceae</taxon>
        <taxon>Nesterenkonia</taxon>
    </lineage>
</organism>
<dbReference type="Gene3D" id="3.60.21.10">
    <property type="match status" value="1"/>
</dbReference>
<reference evidence="2 3" key="1">
    <citation type="submission" date="2019-12" db="EMBL/GenBank/DDBJ databases">
        <title>Nesterenkonia muleiensis sp. nov., a novel actinobacterium isolated from sap of Populus euphratica.</title>
        <authorList>
            <person name="Wang R."/>
        </authorList>
    </citation>
    <scope>NUCLEOTIDE SEQUENCE [LARGE SCALE GENOMIC DNA]</scope>
    <source>
        <strain evidence="2 3">F10</strain>
    </source>
</reference>
<dbReference type="Proteomes" id="UP000460157">
    <property type="component" value="Unassembled WGS sequence"/>
</dbReference>
<feature type="domain" description="Calcineurin-like phosphoesterase" evidence="1">
    <location>
        <begin position="80"/>
        <end position="267"/>
    </location>
</feature>
<dbReference type="GO" id="GO:0016020">
    <property type="term" value="C:membrane"/>
    <property type="evidence" value="ECO:0007669"/>
    <property type="project" value="GOC"/>
</dbReference>
<protein>
    <submittedName>
        <fullName evidence="2">Metallophosphoesterase</fullName>
    </submittedName>
</protein>
<sequence>MTRMTTTTATVTRTTATRTMTDAGPVRPKGAGDAVRALTRAGGVVGALGLGTLVYSNRVELNRFTLRQVRITVPHLPAELRVLHISDIHYVRGQHRKLRWLQQLAELQPDLVINTGDNLSDARAVPEVLEALGPLLRFPGCFVPGSNDYYAPRFKNPLMYLKGPSTLHPSAESLPTEELFGGFEAAGWANLSNAHSATRLNGLKVEFSGVDDPHLDLDEFSGWPSTDAQPEPPADLKIGVAHAPVVRVLETFADSGADAVFAGHTHGGQVCLPAFDGSGGRALVTNCDLPAKYAKGLHTRRRADGGSTGVHVSAGIGTSAKAPVRLFCPPEASLVTISPTSE</sequence>
<dbReference type="PANTHER" id="PTHR31302:SF20">
    <property type="entry name" value="CONSERVED PROTEIN"/>
    <property type="match status" value="1"/>
</dbReference>
<comment type="caution">
    <text evidence="2">The sequence shown here is derived from an EMBL/GenBank/DDBJ whole genome shotgun (WGS) entry which is preliminary data.</text>
</comment>
<dbReference type="InterPro" id="IPR051158">
    <property type="entry name" value="Metallophosphoesterase_sf"/>
</dbReference>
<dbReference type="InterPro" id="IPR004843">
    <property type="entry name" value="Calcineurin-like_PHP"/>
</dbReference>
<proteinExistence type="predicted"/>
<dbReference type="AlphaFoldDB" id="A0A7K1UHT8"/>
<name>A0A7K1UHT8_9MICC</name>
<dbReference type="GO" id="GO:0008758">
    <property type="term" value="F:UDP-2,3-diacylglucosamine hydrolase activity"/>
    <property type="evidence" value="ECO:0007669"/>
    <property type="project" value="TreeGrafter"/>
</dbReference>
<dbReference type="InterPro" id="IPR029052">
    <property type="entry name" value="Metallo-depent_PP-like"/>
</dbReference>
<dbReference type="EMBL" id="WRPM01000046">
    <property type="protein sequence ID" value="MVT26037.1"/>
    <property type="molecule type" value="Genomic_DNA"/>
</dbReference>
<evidence type="ECO:0000259" key="1">
    <source>
        <dbReference type="Pfam" id="PF00149"/>
    </source>
</evidence>
<dbReference type="Pfam" id="PF00149">
    <property type="entry name" value="Metallophos"/>
    <property type="match status" value="1"/>
</dbReference>
<dbReference type="SUPFAM" id="SSF56300">
    <property type="entry name" value="Metallo-dependent phosphatases"/>
    <property type="match status" value="1"/>
</dbReference>
<dbReference type="GO" id="GO:0009245">
    <property type="term" value="P:lipid A biosynthetic process"/>
    <property type="evidence" value="ECO:0007669"/>
    <property type="project" value="TreeGrafter"/>
</dbReference>
<dbReference type="PANTHER" id="PTHR31302">
    <property type="entry name" value="TRANSMEMBRANE PROTEIN WITH METALLOPHOSPHOESTERASE DOMAIN-RELATED"/>
    <property type="match status" value="1"/>
</dbReference>
<gene>
    <name evidence="2" type="ORF">GNZ21_06655</name>
</gene>
<accession>A0A7K1UHT8</accession>
<evidence type="ECO:0000313" key="2">
    <source>
        <dbReference type="EMBL" id="MVT26037.1"/>
    </source>
</evidence>